<feature type="compositionally biased region" description="Basic and acidic residues" evidence="7">
    <location>
        <begin position="424"/>
        <end position="444"/>
    </location>
</feature>
<dbReference type="EC" id="5.4.99.-" evidence="6"/>
<evidence type="ECO:0000313" key="9">
    <source>
        <dbReference type="EMBL" id="NYZ21306.1"/>
    </source>
</evidence>
<dbReference type="InterPro" id="IPR000748">
    <property type="entry name" value="PsdUridine_synth_RsuA/RluB/E/F"/>
</dbReference>
<gene>
    <name evidence="9" type="ORF">HND93_16445</name>
</gene>
<dbReference type="CDD" id="cd00165">
    <property type="entry name" value="S4"/>
    <property type="match status" value="1"/>
</dbReference>
<dbReference type="PANTHER" id="PTHR47683">
    <property type="entry name" value="PSEUDOURIDINE SYNTHASE FAMILY PROTEIN-RELATED"/>
    <property type="match status" value="1"/>
</dbReference>
<dbReference type="Gene3D" id="3.10.290.10">
    <property type="entry name" value="RNA-binding S4 domain"/>
    <property type="match status" value="1"/>
</dbReference>
<dbReference type="Gene3D" id="3.30.70.580">
    <property type="entry name" value="Pseudouridine synthase I, catalytic domain, N-terminal subdomain"/>
    <property type="match status" value="1"/>
</dbReference>
<evidence type="ECO:0000256" key="2">
    <source>
        <dbReference type="ARBA" id="ARBA00008348"/>
    </source>
</evidence>
<dbReference type="NCBIfam" id="TIGR00093">
    <property type="entry name" value="pseudouridine synthase"/>
    <property type="match status" value="1"/>
</dbReference>
<dbReference type="Pfam" id="PF00849">
    <property type="entry name" value="PseudoU_synth_2"/>
    <property type="match status" value="1"/>
</dbReference>
<dbReference type="InterPro" id="IPR036986">
    <property type="entry name" value="S4_RNA-bd_sf"/>
</dbReference>
<evidence type="ECO:0000256" key="4">
    <source>
        <dbReference type="ARBA" id="ARBA00023235"/>
    </source>
</evidence>
<dbReference type="InterPro" id="IPR002942">
    <property type="entry name" value="S4_RNA-bd"/>
</dbReference>
<feature type="compositionally biased region" description="Low complexity" evidence="7">
    <location>
        <begin position="378"/>
        <end position="423"/>
    </location>
</feature>
<dbReference type="InterPro" id="IPR018496">
    <property type="entry name" value="PsdUridine_synth_RsuA/RluB_CS"/>
</dbReference>
<dbReference type="Gene3D" id="3.30.70.1560">
    <property type="entry name" value="Alpha-L RNA-binding motif"/>
    <property type="match status" value="1"/>
</dbReference>
<evidence type="ECO:0000256" key="5">
    <source>
        <dbReference type="PROSITE-ProRule" id="PRU00182"/>
    </source>
</evidence>
<dbReference type="InterPro" id="IPR020103">
    <property type="entry name" value="PsdUridine_synth_cat_dom_sf"/>
</dbReference>
<comment type="catalytic activity">
    <reaction evidence="1">
        <text>a uridine in RNA = a pseudouridine in RNA</text>
        <dbReference type="Rhea" id="RHEA:48348"/>
        <dbReference type="Rhea" id="RHEA-COMP:12068"/>
        <dbReference type="Rhea" id="RHEA-COMP:12069"/>
        <dbReference type="ChEBI" id="CHEBI:65314"/>
        <dbReference type="ChEBI" id="CHEBI:65315"/>
    </reaction>
</comment>
<dbReference type="InterPro" id="IPR042092">
    <property type="entry name" value="PsdUridine_s_RsuA/RluB/E/F_cat"/>
</dbReference>
<feature type="compositionally biased region" description="Low complexity" evidence="7">
    <location>
        <begin position="275"/>
        <end position="289"/>
    </location>
</feature>
<keyword evidence="10" id="KW-1185">Reference proteome</keyword>
<keyword evidence="4 6" id="KW-0413">Isomerase</keyword>
<evidence type="ECO:0000256" key="1">
    <source>
        <dbReference type="ARBA" id="ARBA00000073"/>
    </source>
</evidence>
<comment type="caution">
    <text evidence="9">The sequence shown here is derived from an EMBL/GenBank/DDBJ whole genome shotgun (WGS) entry which is preliminary data.</text>
</comment>
<evidence type="ECO:0000259" key="8">
    <source>
        <dbReference type="SMART" id="SM00363"/>
    </source>
</evidence>
<proteinExistence type="inferred from homology"/>
<dbReference type="InterPro" id="IPR006145">
    <property type="entry name" value="PsdUridine_synth_RsuA/RluA"/>
</dbReference>
<dbReference type="Proteomes" id="UP000584642">
    <property type="component" value="Unassembled WGS sequence"/>
</dbReference>
<keyword evidence="3 5" id="KW-0694">RNA-binding</keyword>
<feature type="region of interest" description="Disordered" evidence="7">
    <location>
        <begin position="259"/>
        <end position="444"/>
    </location>
</feature>
<dbReference type="PROSITE" id="PS01149">
    <property type="entry name" value="PSI_RSU"/>
    <property type="match status" value="1"/>
</dbReference>
<evidence type="ECO:0000256" key="7">
    <source>
        <dbReference type="SAM" id="MobiDB-lite"/>
    </source>
</evidence>
<sequence>MSDSPIDTDSVPDSAPEATPEAGERIAKRLARAGLCSRRDAERWVEGGRVSVNGQVLASPAFVVRPGDLIVVDGKPLPEPEPARLWRYHKPAGLVTTARDEKGRTTVFDRLPPDLPRVVSVGRLDLTTEGLLLLTNDGELARYLELPTTGWTRRYRVRVHGTVDEPRLAALMKGPTIDGVKYGPIEATLDRVTGSNAWLSVSLKEGKNREIRKVMEAMDLQVTRLIRVAYGPFQLGKLEEGAVEEVPKRVVRDQMARFFGGGDEAPKPAGGTATAKQKPPQRPRAAPKPADGPRGGGPKPGGSRSDGPRSDRPRSDGPRSDGPRSDRPRSDGPRSDGPRSDGPRSDGPRSDGPRSDRPRSDGPRSDGPRAAGPRSDGPRAAGPKPAGSKPSGPKRSDAKAAAPKPAGSKPRGPKPAEAAPAGRGRPEGRPARPASERKGADRRR</sequence>
<evidence type="ECO:0000256" key="6">
    <source>
        <dbReference type="RuleBase" id="RU003887"/>
    </source>
</evidence>
<dbReference type="InterPro" id="IPR020094">
    <property type="entry name" value="TruA/RsuA/RluB/E/F_N"/>
</dbReference>
<feature type="region of interest" description="Disordered" evidence="7">
    <location>
        <begin position="1"/>
        <end position="24"/>
    </location>
</feature>
<name>A0ABX2TDE8_9PROT</name>
<reference evidence="9 10" key="1">
    <citation type="submission" date="2020-05" db="EMBL/GenBank/DDBJ databases">
        <title>Azospirillum oleiclasticum sp. nov, a nitrogen-fixing and heavy crude oil-emulsifying bacterium isolated from the crude oil of Yumen Oilfield.</title>
        <authorList>
            <person name="Wu D."/>
            <person name="Cai M."/>
            <person name="Zhang X."/>
        </authorList>
    </citation>
    <scope>NUCLEOTIDE SEQUENCE [LARGE SCALE GENOMIC DNA]</scope>
    <source>
        <strain evidence="9 10">ROY-1-1-2</strain>
    </source>
</reference>
<organism evidence="9 10">
    <name type="scientific">Azospirillum oleiclasticum</name>
    <dbReference type="NCBI Taxonomy" id="2735135"/>
    <lineage>
        <taxon>Bacteria</taxon>
        <taxon>Pseudomonadati</taxon>
        <taxon>Pseudomonadota</taxon>
        <taxon>Alphaproteobacteria</taxon>
        <taxon>Rhodospirillales</taxon>
        <taxon>Azospirillaceae</taxon>
        <taxon>Azospirillum</taxon>
    </lineage>
</organism>
<evidence type="ECO:0000313" key="10">
    <source>
        <dbReference type="Proteomes" id="UP000584642"/>
    </source>
</evidence>
<feature type="compositionally biased region" description="Basic and acidic residues" evidence="7">
    <location>
        <begin position="306"/>
        <end position="367"/>
    </location>
</feature>
<dbReference type="Pfam" id="PF01479">
    <property type="entry name" value="S4"/>
    <property type="match status" value="1"/>
</dbReference>
<protein>
    <recommendedName>
        <fullName evidence="6">Pseudouridine synthase</fullName>
        <ecNumber evidence="6">5.4.99.-</ecNumber>
    </recommendedName>
</protein>
<dbReference type="RefSeq" id="WP_180283073.1">
    <property type="nucleotide sequence ID" value="NZ_JABFDB010000011.1"/>
</dbReference>
<dbReference type="SUPFAM" id="SSF55120">
    <property type="entry name" value="Pseudouridine synthase"/>
    <property type="match status" value="1"/>
</dbReference>
<accession>A0ABX2TDE8</accession>
<dbReference type="PROSITE" id="PS50889">
    <property type="entry name" value="S4"/>
    <property type="match status" value="1"/>
</dbReference>
<dbReference type="PANTHER" id="PTHR47683:SF3">
    <property type="entry name" value="RIBOSOMAL LARGE SUBUNIT PSEUDOURIDINE SYNTHASE B"/>
    <property type="match status" value="1"/>
</dbReference>
<evidence type="ECO:0000256" key="3">
    <source>
        <dbReference type="ARBA" id="ARBA00022884"/>
    </source>
</evidence>
<dbReference type="InterPro" id="IPR050343">
    <property type="entry name" value="RsuA_PseudoU_synthase"/>
</dbReference>
<dbReference type="SUPFAM" id="SSF55174">
    <property type="entry name" value="Alpha-L RNA-binding motif"/>
    <property type="match status" value="1"/>
</dbReference>
<dbReference type="SMART" id="SM00363">
    <property type="entry name" value="S4"/>
    <property type="match status" value="1"/>
</dbReference>
<feature type="domain" description="RNA-binding S4" evidence="8">
    <location>
        <begin position="24"/>
        <end position="82"/>
    </location>
</feature>
<comment type="similarity">
    <text evidence="2 6">Belongs to the pseudouridine synthase RsuA family.</text>
</comment>
<dbReference type="EMBL" id="JABFDB010000011">
    <property type="protein sequence ID" value="NYZ21306.1"/>
    <property type="molecule type" value="Genomic_DNA"/>
</dbReference>